<dbReference type="EMBL" id="JAYKXN010000003">
    <property type="protein sequence ID" value="KAK7300642.1"/>
    <property type="molecule type" value="Genomic_DNA"/>
</dbReference>
<organism evidence="1 2">
    <name type="scientific">Clitoria ternatea</name>
    <name type="common">Butterfly pea</name>
    <dbReference type="NCBI Taxonomy" id="43366"/>
    <lineage>
        <taxon>Eukaryota</taxon>
        <taxon>Viridiplantae</taxon>
        <taxon>Streptophyta</taxon>
        <taxon>Embryophyta</taxon>
        <taxon>Tracheophyta</taxon>
        <taxon>Spermatophyta</taxon>
        <taxon>Magnoliopsida</taxon>
        <taxon>eudicotyledons</taxon>
        <taxon>Gunneridae</taxon>
        <taxon>Pentapetalae</taxon>
        <taxon>rosids</taxon>
        <taxon>fabids</taxon>
        <taxon>Fabales</taxon>
        <taxon>Fabaceae</taxon>
        <taxon>Papilionoideae</taxon>
        <taxon>50 kb inversion clade</taxon>
        <taxon>NPAAA clade</taxon>
        <taxon>indigoferoid/millettioid clade</taxon>
        <taxon>Phaseoleae</taxon>
        <taxon>Clitoria</taxon>
    </lineage>
</organism>
<gene>
    <name evidence="1" type="ORF">RJT34_11490</name>
</gene>
<keyword evidence="2" id="KW-1185">Reference proteome</keyword>
<reference evidence="1 2" key="1">
    <citation type="submission" date="2024-01" db="EMBL/GenBank/DDBJ databases">
        <title>The genomes of 5 underutilized Papilionoideae crops provide insights into root nodulation and disease resistance.</title>
        <authorList>
            <person name="Yuan L."/>
        </authorList>
    </citation>
    <scope>NUCLEOTIDE SEQUENCE [LARGE SCALE GENOMIC DNA]</scope>
    <source>
        <strain evidence="1">LY-2023</strain>
        <tissue evidence="1">Leaf</tissue>
    </source>
</reference>
<evidence type="ECO:0000313" key="1">
    <source>
        <dbReference type="EMBL" id="KAK7300642.1"/>
    </source>
</evidence>
<dbReference type="Proteomes" id="UP001359559">
    <property type="component" value="Unassembled WGS sequence"/>
</dbReference>
<accession>A0AAN9JK70</accession>
<comment type="caution">
    <text evidence="1">The sequence shown here is derived from an EMBL/GenBank/DDBJ whole genome shotgun (WGS) entry which is preliminary data.</text>
</comment>
<protein>
    <submittedName>
        <fullName evidence="1">Uncharacterized protein</fullName>
    </submittedName>
</protein>
<sequence>MTITSKSRALRRNFWGLCNSASSTHKFMVECRCTTFWHKLIGVVHLILQNNANARGFVSSTYRIVFAPM</sequence>
<name>A0AAN9JK70_CLITE</name>
<dbReference type="AlphaFoldDB" id="A0AAN9JK70"/>
<evidence type="ECO:0000313" key="2">
    <source>
        <dbReference type="Proteomes" id="UP001359559"/>
    </source>
</evidence>
<proteinExistence type="predicted"/>